<dbReference type="Proteomes" id="UP000813824">
    <property type="component" value="Unassembled WGS sequence"/>
</dbReference>
<dbReference type="OrthoDB" id="3360032at2759"/>
<dbReference type="GO" id="GO:0031501">
    <property type="term" value="C:mannosyltransferase complex"/>
    <property type="evidence" value="ECO:0007669"/>
    <property type="project" value="TreeGrafter"/>
</dbReference>
<feature type="transmembrane region" description="Helical" evidence="1">
    <location>
        <begin position="188"/>
        <end position="207"/>
    </location>
</feature>
<proteinExistence type="predicted"/>
<reference evidence="3" key="1">
    <citation type="journal article" date="2021" name="New Phytol.">
        <title>Evolutionary innovations through gain and loss of genes in the ectomycorrhizal Boletales.</title>
        <authorList>
            <person name="Wu G."/>
            <person name="Miyauchi S."/>
            <person name="Morin E."/>
            <person name="Kuo A."/>
            <person name="Drula E."/>
            <person name="Varga T."/>
            <person name="Kohler A."/>
            <person name="Feng B."/>
            <person name="Cao Y."/>
            <person name="Lipzen A."/>
            <person name="Daum C."/>
            <person name="Hundley H."/>
            <person name="Pangilinan J."/>
            <person name="Johnson J."/>
            <person name="Barry K."/>
            <person name="LaButti K."/>
            <person name="Ng V."/>
            <person name="Ahrendt S."/>
            <person name="Min B."/>
            <person name="Choi I.G."/>
            <person name="Park H."/>
            <person name="Plett J.M."/>
            <person name="Magnuson J."/>
            <person name="Spatafora J.W."/>
            <person name="Nagy L.G."/>
            <person name="Henrissat B."/>
            <person name="Grigoriev I.V."/>
            <person name="Yang Z.L."/>
            <person name="Xu J."/>
            <person name="Martin F.M."/>
        </authorList>
    </citation>
    <scope>NUCLEOTIDE SEQUENCE</scope>
    <source>
        <strain evidence="3">KKN 215</strain>
    </source>
</reference>
<evidence type="ECO:0000256" key="1">
    <source>
        <dbReference type="SAM" id="Phobius"/>
    </source>
</evidence>
<dbReference type="GO" id="GO:0005789">
    <property type="term" value="C:endoplasmic reticulum membrane"/>
    <property type="evidence" value="ECO:0007669"/>
    <property type="project" value="TreeGrafter"/>
</dbReference>
<keyword evidence="1" id="KW-0472">Membrane</keyword>
<dbReference type="PANTHER" id="PTHR28022">
    <property type="entry name" value="GPI MANNOSYLTRANSFERASE 2 SUBUNIT PGA1"/>
    <property type="match status" value="1"/>
</dbReference>
<name>A0A8K0XNH5_9AGAR</name>
<keyword evidence="4" id="KW-1185">Reference proteome</keyword>
<feature type="signal peptide" evidence="2">
    <location>
        <begin position="1"/>
        <end position="21"/>
    </location>
</feature>
<dbReference type="InterPro" id="IPR019433">
    <property type="entry name" value="GPI_ManTrfase_II_coact_Pga1"/>
</dbReference>
<dbReference type="GO" id="GO:0006506">
    <property type="term" value="P:GPI anchor biosynthetic process"/>
    <property type="evidence" value="ECO:0007669"/>
    <property type="project" value="TreeGrafter"/>
</dbReference>
<comment type="caution">
    <text evidence="3">The sequence shown here is derived from an EMBL/GenBank/DDBJ whole genome shotgun (WGS) entry which is preliminary data.</text>
</comment>
<gene>
    <name evidence="3" type="ORF">BXZ70DRAFT_947092</name>
</gene>
<accession>A0A8K0XNH5</accession>
<keyword evidence="2" id="KW-0732">Signal</keyword>
<keyword evidence="1" id="KW-1133">Transmembrane helix</keyword>
<evidence type="ECO:0000256" key="2">
    <source>
        <dbReference type="SAM" id="SignalP"/>
    </source>
</evidence>
<sequence>MRGSLFQFLVCNLLFVAIALADTEIINFDAVTSKHVDVAQSLRWFQLSEEPQNFHVLPAPLGTLPTDVCVNHNYRASGPCPHELWVMLDLDRPEWASFSKFTLRISWPANFPTQFKLQTYTPLQATSLLEERSVVAGNGSTTRTQYARIRLVDTGVRTPPIIDELPQKPVPFTVVLEPLHFGVLPKSVIPIIVFIIPVVLVSAYVVAPMVNTRLAAVAKLAREENTKKQL</sequence>
<protein>
    <submittedName>
        <fullName evidence="3">Uncharacterized protein</fullName>
    </submittedName>
</protein>
<evidence type="ECO:0000313" key="3">
    <source>
        <dbReference type="EMBL" id="KAH8094687.1"/>
    </source>
</evidence>
<dbReference type="GO" id="GO:0000030">
    <property type="term" value="F:mannosyltransferase activity"/>
    <property type="evidence" value="ECO:0007669"/>
    <property type="project" value="TreeGrafter"/>
</dbReference>
<dbReference type="EMBL" id="JAEVFJ010000025">
    <property type="protein sequence ID" value="KAH8094687.1"/>
    <property type="molecule type" value="Genomic_DNA"/>
</dbReference>
<dbReference type="PANTHER" id="PTHR28022:SF1">
    <property type="entry name" value="GPI MANNOSYLTRANSFERASE 2 SUBUNIT PGA1"/>
    <property type="match status" value="1"/>
</dbReference>
<keyword evidence="1" id="KW-0812">Transmembrane</keyword>
<organism evidence="3 4">
    <name type="scientific">Cristinia sonorae</name>
    <dbReference type="NCBI Taxonomy" id="1940300"/>
    <lineage>
        <taxon>Eukaryota</taxon>
        <taxon>Fungi</taxon>
        <taxon>Dikarya</taxon>
        <taxon>Basidiomycota</taxon>
        <taxon>Agaricomycotina</taxon>
        <taxon>Agaricomycetes</taxon>
        <taxon>Agaricomycetidae</taxon>
        <taxon>Agaricales</taxon>
        <taxon>Pleurotineae</taxon>
        <taxon>Stephanosporaceae</taxon>
        <taxon>Cristinia</taxon>
    </lineage>
</organism>
<dbReference type="AlphaFoldDB" id="A0A8K0XNH5"/>
<evidence type="ECO:0000313" key="4">
    <source>
        <dbReference type="Proteomes" id="UP000813824"/>
    </source>
</evidence>
<feature type="chain" id="PRO_5035418231" evidence="2">
    <location>
        <begin position="22"/>
        <end position="230"/>
    </location>
</feature>